<organism evidence="12 13">
    <name type="scientific">Steroidobacter agaridevorans</name>
    <dbReference type="NCBI Taxonomy" id="2695856"/>
    <lineage>
        <taxon>Bacteria</taxon>
        <taxon>Pseudomonadati</taxon>
        <taxon>Pseudomonadota</taxon>
        <taxon>Gammaproteobacteria</taxon>
        <taxon>Steroidobacterales</taxon>
        <taxon>Steroidobacteraceae</taxon>
        <taxon>Steroidobacter</taxon>
    </lineage>
</organism>
<dbReference type="Gene3D" id="1.10.287.130">
    <property type="match status" value="1"/>
</dbReference>
<dbReference type="PROSITE" id="PS50112">
    <property type="entry name" value="PAS"/>
    <property type="match status" value="2"/>
</dbReference>
<dbReference type="CDD" id="cd00082">
    <property type="entry name" value="HisKA"/>
    <property type="match status" value="1"/>
</dbReference>
<dbReference type="InterPro" id="IPR013655">
    <property type="entry name" value="PAS_fold_3"/>
</dbReference>
<feature type="domain" description="PAC" evidence="11">
    <location>
        <begin position="380"/>
        <end position="432"/>
    </location>
</feature>
<dbReference type="InterPro" id="IPR001789">
    <property type="entry name" value="Sig_transdc_resp-reg_receiver"/>
</dbReference>
<dbReference type="InterPro" id="IPR013656">
    <property type="entry name" value="PAS_4"/>
</dbReference>
<dbReference type="InterPro" id="IPR036890">
    <property type="entry name" value="HATPase_C_sf"/>
</dbReference>
<dbReference type="InterPro" id="IPR003594">
    <property type="entry name" value="HATPase_dom"/>
</dbReference>
<feature type="modified residue" description="4-aspartylphosphate" evidence="6">
    <location>
        <position position="735"/>
    </location>
</feature>
<feature type="domain" description="PAS" evidence="10">
    <location>
        <begin position="218"/>
        <end position="260"/>
    </location>
</feature>
<feature type="region of interest" description="Disordered" evidence="7">
    <location>
        <begin position="1"/>
        <end position="28"/>
    </location>
</feature>
<dbReference type="Pfam" id="PF00512">
    <property type="entry name" value="HisKA"/>
    <property type="match status" value="1"/>
</dbReference>
<dbReference type="Pfam" id="PF00072">
    <property type="entry name" value="Response_reg"/>
    <property type="match status" value="2"/>
</dbReference>
<dbReference type="InterPro" id="IPR000700">
    <property type="entry name" value="PAS-assoc_C"/>
</dbReference>
<sequence>MNQATDTGSTPDASVGVTPAPSAEAKPRTSILLVDDQPARLLTYEAVLSGMDVECVRALSGREALKQLLSREFALILLDVNMPDMDGFETARVIREHPRWERTPIIFVTGMNISELDQLKGYEVGAIDYISVPVVPEILRTKVSVLVELHQRRRHLETLNNSLTQARTELEIRHASAIAERDAQLHAVFEHPTEMFVVLQAMRDPCGTIVDFQYRDANANSLDLLGYTRKQLVGCLLTEMFDPEQASRVIAQCAQVLQTRQVCRYEAQHRDKDFFVTLFAMGPDCVVSSGTNITERKRAEAALRHSEARQRALLDHAPVGVAHHSLDGKFEYVNRAFCKLTGYSSEELYTKRWQDLTHPEDVTRDQQLAQQVIGGKLDDYTVETRYVRKDGSIVWVNLFGNFVADDQGRAVQGLAVAIDITDQINSQRLLRESETRLRDANERKDEFLAMLSHELRNPAAAIGNAAQALSRLAVNREKEQSLIGIVERQIGQLGHLLDDLLDVSRITQGRIEINRERISLQSCIDVALETTQPQIQEKKHRLTLSMCPEPLWVDADKVRLAQCIANLLTNAAKYTESGGEIHVRTMTENDAAVVSISDNGIGMPAELIPRAFELFEQGERALDRSQGGLGIGLAVCRMLMEMQGGTVTGSSPGVGHGSTFTLRMPLAQETHDASTDESTDCGSPGRVMIIDDNRDAADSLALLLQLEEHATLTAYSGSDALEQAVRFNPHFVLLDIGLPEMDGYEVARRMKAIVPQARLIAVTGYGLAGDKQRSADSGFEAHLVKPVNLTDIQTTFAALTADQ</sequence>
<dbReference type="CDD" id="cd00130">
    <property type="entry name" value="PAS"/>
    <property type="match status" value="2"/>
</dbReference>
<dbReference type="InterPro" id="IPR001610">
    <property type="entry name" value="PAC"/>
</dbReference>
<dbReference type="SUPFAM" id="SSF47384">
    <property type="entry name" value="Homodimeric domain of signal transducing histidine kinase"/>
    <property type="match status" value="1"/>
</dbReference>
<dbReference type="FunFam" id="3.30.565.10:FF:000006">
    <property type="entry name" value="Sensor histidine kinase WalK"/>
    <property type="match status" value="1"/>
</dbReference>
<dbReference type="InterPro" id="IPR003661">
    <property type="entry name" value="HisK_dim/P_dom"/>
</dbReference>
<dbReference type="RefSeq" id="WP_161816566.1">
    <property type="nucleotide sequence ID" value="NZ_BLJN01000013.1"/>
</dbReference>
<evidence type="ECO:0000259" key="11">
    <source>
        <dbReference type="PROSITE" id="PS50113"/>
    </source>
</evidence>
<dbReference type="InterPro" id="IPR000014">
    <property type="entry name" value="PAS"/>
</dbReference>
<dbReference type="SUPFAM" id="SSF55785">
    <property type="entry name" value="PYP-like sensor domain (PAS domain)"/>
    <property type="match status" value="2"/>
</dbReference>
<dbReference type="PRINTS" id="PR00344">
    <property type="entry name" value="BCTRLSENSOR"/>
</dbReference>
<evidence type="ECO:0000259" key="9">
    <source>
        <dbReference type="PROSITE" id="PS50110"/>
    </source>
</evidence>
<dbReference type="SUPFAM" id="SSF55874">
    <property type="entry name" value="ATPase domain of HSP90 chaperone/DNA topoisomerase II/histidine kinase"/>
    <property type="match status" value="1"/>
</dbReference>
<evidence type="ECO:0000256" key="2">
    <source>
        <dbReference type="ARBA" id="ARBA00012438"/>
    </source>
</evidence>
<evidence type="ECO:0000259" key="10">
    <source>
        <dbReference type="PROSITE" id="PS50112"/>
    </source>
</evidence>
<feature type="modified residue" description="4-aspartylphosphate" evidence="6">
    <location>
        <position position="79"/>
    </location>
</feature>
<dbReference type="InterPro" id="IPR011006">
    <property type="entry name" value="CheY-like_superfamily"/>
</dbReference>
<dbReference type="PANTHER" id="PTHR43547:SF2">
    <property type="entry name" value="HYBRID SIGNAL TRANSDUCTION HISTIDINE KINASE C"/>
    <property type="match status" value="1"/>
</dbReference>
<dbReference type="GO" id="GO:0005886">
    <property type="term" value="C:plasma membrane"/>
    <property type="evidence" value="ECO:0007669"/>
    <property type="project" value="UniProtKB-ARBA"/>
</dbReference>
<dbReference type="PANTHER" id="PTHR43547">
    <property type="entry name" value="TWO-COMPONENT HISTIDINE KINASE"/>
    <property type="match status" value="1"/>
</dbReference>
<dbReference type="EMBL" id="BLJN01000013">
    <property type="protein sequence ID" value="GFE84995.1"/>
    <property type="molecule type" value="Genomic_DNA"/>
</dbReference>
<dbReference type="AlphaFoldDB" id="A0A829YNW7"/>
<dbReference type="CDD" id="cd17580">
    <property type="entry name" value="REC_2_DhkD-like"/>
    <property type="match status" value="1"/>
</dbReference>
<dbReference type="InterPro" id="IPR004358">
    <property type="entry name" value="Sig_transdc_His_kin-like_C"/>
</dbReference>
<dbReference type="PROSITE" id="PS50109">
    <property type="entry name" value="HIS_KIN"/>
    <property type="match status" value="1"/>
</dbReference>
<accession>A0A829YNW7</accession>
<dbReference type="Gene3D" id="3.40.50.2300">
    <property type="match status" value="2"/>
</dbReference>
<comment type="catalytic activity">
    <reaction evidence="1">
        <text>ATP + protein L-histidine = ADP + protein N-phospho-L-histidine.</text>
        <dbReference type="EC" id="2.7.13.3"/>
    </reaction>
</comment>
<feature type="domain" description="PAS" evidence="10">
    <location>
        <begin position="306"/>
        <end position="376"/>
    </location>
</feature>
<dbReference type="SUPFAM" id="SSF52172">
    <property type="entry name" value="CheY-like"/>
    <property type="match status" value="2"/>
</dbReference>
<dbReference type="Pfam" id="PF08447">
    <property type="entry name" value="PAS_3"/>
    <property type="match status" value="1"/>
</dbReference>
<evidence type="ECO:0000256" key="6">
    <source>
        <dbReference type="PROSITE-ProRule" id="PRU00169"/>
    </source>
</evidence>
<evidence type="ECO:0000256" key="3">
    <source>
        <dbReference type="ARBA" id="ARBA00022553"/>
    </source>
</evidence>
<comment type="caution">
    <text evidence="12">The sequence shown here is derived from an EMBL/GenBank/DDBJ whole genome shotgun (WGS) entry which is preliminary data.</text>
</comment>
<dbReference type="SMART" id="SM00387">
    <property type="entry name" value="HATPase_c"/>
    <property type="match status" value="1"/>
</dbReference>
<dbReference type="Gene3D" id="3.30.565.10">
    <property type="entry name" value="Histidine kinase-like ATPase, C-terminal domain"/>
    <property type="match status" value="1"/>
</dbReference>
<evidence type="ECO:0000313" key="12">
    <source>
        <dbReference type="EMBL" id="GFE84995.1"/>
    </source>
</evidence>
<dbReference type="InterPro" id="IPR005467">
    <property type="entry name" value="His_kinase_dom"/>
</dbReference>
<evidence type="ECO:0000256" key="1">
    <source>
        <dbReference type="ARBA" id="ARBA00000085"/>
    </source>
</evidence>
<dbReference type="GO" id="GO:0000155">
    <property type="term" value="F:phosphorelay sensor kinase activity"/>
    <property type="evidence" value="ECO:0007669"/>
    <property type="project" value="InterPro"/>
</dbReference>
<feature type="domain" description="Response regulatory" evidence="9">
    <location>
        <begin position="686"/>
        <end position="800"/>
    </location>
</feature>
<feature type="domain" description="Histidine kinase" evidence="8">
    <location>
        <begin position="450"/>
        <end position="668"/>
    </location>
</feature>
<protein>
    <recommendedName>
        <fullName evidence="2">histidine kinase</fullName>
        <ecNumber evidence="2">2.7.13.3</ecNumber>
    </recommendedName>
</protein>
<gene>
    <name evidence="12" type="ORF">GCM10011487_69950</name>
</gene>
<dbReference type="EC" id="2.7.13.3" evidence="2"/>
<keyword evidence="4" id="KW-0808">Transferase</keyword>
<dbReference type="Pfam" id="PF02518">
    <property type="entry name" value="HATPase_c"/>
    <property type="match status" value="1"/>
</dbReference>
<feature type="domain" description="Response regulatory" evidence="9">
    <location>
        <begin position="30"/>
        <end position="147"/>
    </location>
</feature>
<dbReference type="PROSITE" id="PS50110">
    <property type="entry name" value="RESPONSE_REGULATORY"/>
    <property type="match status" value="2"/>
</dbReference>
<dbReference type="InterPro" id="IPR035965">
    <property type="entry name" value="PAS-like_dom_sf"/>
</dbReference>
<dbReference type="NCBIfam" id="TIGR00229">
    <property type="entry name" value="sensory_box"/>
    <property type="match status" value="1"/>
</dbReference>
<evidence type="ECO:0000256" key="7">
    <source>
        <dbReference type="SAM" id="MobiDB-lite"/>
    </source>
</evidence>
<dbReference type="Proteomes" id="UP000445000">
    <property type="component" value="Unassembled WGS sequence"/>
</dbReference>
<feature type="compositionally biased region" description="Polar residues" evidence="7">
    <location>
        <begin position="1"/>
        <end position="12"/>
    </location>
</feature>
<reference evidence="13" key="1">
    <citation type="submission" date="2020-01" db="EMBL/GenBank/DDBJ databases">
        <title>'Steroidobacter agaridevorans' sp. nov., agar-degrading bacteria isolated from rhizosphere soils.</title>
        <authorList>
            <person name="Ikenaga M."/>
            <person name="Kataoka M."/>
            <person name="Murouchi A."/>
            <person name="Katsuragi S."/>
            <person name="Sakai M."/>
        </authorList>
    </citation>
    <scope>NUCLEOTIDE SEQUENCE [LARGE SCALE GENOMIC DNA]</scope>
    <source>
        <strain evidence="13">YU21-B</strain>
    </source>
</reference>
<dbReference type="Pfam" id="PF08448">
    <property type="entry name" value="PAS_4"/>
    <property type="match status" value="1"/>
</dbReference>
<name>A0A829YNW7_9GAMM</name>
<evidence type="ECO:0000256" key="4">
    <source>
        <dbReference type="ARBA" id="ARBA00022679"/>
    </source>
</evidence>
<evidence type="ECO:0000256" key="5">
    <source>
        <dbReference type="ARBA" id="ARBA00022777"/>
    </source>
</evidence>
<keyword evidence="3 6" id="KW-0597">Phosphoprotein</keyword>
<proteinExistence type="predicted"/>
<keyword evidence="13" id="KW-1185">Reference proteome</keyword>
<dbReference type="SMART" id="SM00448">
    <property type="entry name" value="REC"/>
    <property type="match status" value="2"/>
</dbReference>
<dbReference type="SMART" id="SM00091">
    <property type="entry name" value="PAS"/>
    <property type="match status" value="2"/>
</dbReference>
<evidence type="ECO:0000259" key="8">
    <source>
        <dbReference type="PROSITE" id="PS50109"/>
    </source>
</evidence>
<dbReference type="SMART" id="SM00086">
    <property type="entry name" value="PAC"/>
    <property type="match status" value="1"/>
</dbReference>
<keyword evidence="5" id="KW-0418">Kinase</keyword>
<evidence type="ECO:0000313" key="13">
    <source>
        <dbReference type="Proteomes" id="UP000445000"/>
    </source>
</evidence>
<dbReference type="Gene3D" id="3.30.450.20">
    <property type="entry name" value="PAS domain"/>
    <property type="match status" value="2"/>
</dbReference>
<dbReference type="InterPro" id="IPR036097">
    <property type="entry name" value="HisK_dim/P_sf"/>
</dbReference>
<dbReference type="PROSITE" id="PS50113">
    <property type="entry name" value="PAC"/>
    <property type="match status" value="1"/>
</dbReference>
<dbReference type="SMART" id="SM00388">
    <property type="entry name" value="HisKA"/>
    <property type="match status" value="1"/>
</dbReference>
<dbReference type="CDD" id="cd00075">
    <property type="entry name" value="HATPase"/>
    <property type="match status" value="1"/>
</dbReference>